<organism evidence="2 3">
    <name type="scientific">Paenibacillus rhizosphaerae</name>
    <dbReference type="NCBI Taxonomy" id="297318"/>
    <lineage>
        <taxon>Bacteria</taxon>
        <taxon>Bacillati</taxon>
        <taxon>Bacillota</taxon>
        <taxon>Bacilli</taxon>
        <taxon>Bacillales</taxon>
        <taxon>Paenibacillaceae</taxon>
        <taxon>Paenibacillus</taxon>
    </lineage>
</organism>
<evidence type="ECO:0000313" key="2">
    <source>
        <dbReference type="EMBL" id="MBB3131548.1"/>
    </source>
</evidence>
<accession>A0A839U1L5</accession>
<dbReference type="InterPro" id="IPR050177">
    <property type="entry name" value="Lipid_A_modif_metabolic_enz"/>
</dbReference>
<dbReference type="InterPro" id="IPR036291">
    <property type="entry name" value="NAD(P)-bd_dom_sf"/>
</dbReference>
<name>A0A839U1L5_9BACL</name>
<dbReference type="InterPro" id="IPR001509">
    <property type="entry name" value="Epimerase_deHydtase"/>
</dbReference>
<evidence type="ECO:0000259" key="1">
    <source>
        <dbReference type="Pfam" id="PF01370"/>
    </source>
</evidence>
<comment type="caution">
    <text evidence="2">The sequence shown here is derived from an EMBL/GenBank/DDBJ whole genome shotgun (WGS) entry which is preliminary data.</text>
</comment>
<proteinExistence type="predicted"/>
<dbReference type="PANTHER" id="PTHR43245">
    <property type="entry name" value="BIFUNCTIONAL POLYMYXIN RESISTANCE PROTEIN ARNA"/>
    <property type="match status" value="1"/>
</dbReference>
<reference evidence="2 3" key="1">
    <citation type="submission" date="2020-08" db="EMBL/GenBank/DDBJ databases">
        <title>Genomic Encyclopedia of Type Strains, Phase III (KMG-III): the genomes of soil and plant-associated and newly described type strains.</title>
        <authorList>
            <person name="Whitman W."/>
        </authorList>
    </citation>
    <scope>NUCLEOTIDE SEQUENCE [LARGE SCALE GENOMIC DNA]</scope>
    <source>
        <strain evidence="2 3">CECT 5831</strain>
    </source>
</reference>
<dbReference type="RefSeq" id="WP_183586625.1">
    <property type="nucleotide sequence ID" value="NZ_JACHXJ010000007.1"/>
</dbReference>
<dbReference type="Pfam" id="PF01370">
    <property type="entry name" value="Epimerase"/>
    <property type="match status" value="1"/>
</dbReference>
<dbReference type="Gene3D" id="3.40.50.720">
    <property type="entry name" value="NAD(P)-binding Rossmann-like Domain"/>
    <property type="match status" value="1"/>
</dbReference>
<evidence type="ECO:0000313" key="3">
    <source>
        <dbReference type="Proteomes" id="UP000517523"/>
    </source>
</evidence>
<gene>
    <name evidence="2" type="ORF">FHS19_006271</name>
</gene>
<feature type="domain" description="NAD-dependent epimerase/dehydratase" evidence="1">
    <location>
        <begin position="3"/>
        <end position="219"/>
    </location>
</feature>
<dbReference type="EMBL" id="JACHXJ010000007">
    <property type="protein sequence ID" value="MBB3131548.1"/>
    <property type="molecule type" value="Genomic_DNA"/>
</dbReference>
<dbReference type="SUPFAM" id="SSF51735">
    <property type="entry name" value="NAD(P)-binding Rossmann-fold domains"/>
    <property type="match status" value="1"/>
</dbReference>
<dbReference type="AlphaFoldDB" id="A0A839U1L5"/>
<protein>
    <submittedName>
        <fullName evidence="2">Nucleoside-diphosphate-sugar epimerase</fullName>
    </submittedName>
</protein>
<sequence>MNILVTGATGRVGSRLVPRLLDQGYSVSVLVRNPEHTRDLQRLGAEIMIGDLLQPQTLQEAAAHKDAIVHLAAAFRGVAPEVSHAVNMDGTIALADAALAEGVPRFIYASTNLVYGPGTDERYFNEEDLPVPISPYPIAKAAAERELLNLYRSRGLGLCILRLAFVYGDGDPHLEEGVLKFRQWHPAQRIHLVHQADVAQAVMLGIESPRAKGQIFNVADDQPVSAAEILSMYNETMPDDAVSRTVDPSWLQLVDTAKIREQLEFRPNYPSLYRALNEGAL</sequence>
<dbReference type="Proteomes" id="UP000517523">
    <property type="component" value="Unassembled WGS sequence"/>
</dbReference>